<dbReference type="Gene3D" id="1.10.10.640">
    <property type="entry name" value="phospholipid-binding protein"/>
    <property type="match status" value="1"/>
</dbReference>
<feature type="chain" id="PRO_5030167041" evidence="1">
    <location>
        <begin position="26"/>
        <end position="211"/>
    </location>
</feature>
<evidence type="ECO:0000313" key="3">
    <source>
        <dbReference type="Proteomes" id="UP000005089"/>
    </source>
</evidence>
<dbReference type="Proteomes" id="UP000005089">
    <property type="component" value="Unassembled WGS sequence"/>
</dbReference>
<keyword evidence="3" id="KW-1185">Reference proteome</keyword>
<gene>
    <name evidence="2" type="ORF">OFBG_01898</name>
</gene>
<protein>
    <submittedName>
        <fullName evidence="2">Putative ATP synthase F1, delta subunit</fullName>
    </submittedName>
</protein>
<dbReference type="InterPro" id="IPR008869">
    <property type="entry name" value="MlaC/ttg2D"/>
</dbReference>
<dbReference type="RefSeq" id="WP_005882399.1">
    <property type="nucleotide sequence ID" value="NZ_CP019430.1"/>
</dbReference>
<reference evidence="2 3" key="1">
    <citation type="submission" date="2009-02" db="EMBL/GenBank/DDBJ databases">
        <title>The Genome Sequence of Oxalobacter formigenes OXCC13.</title>
        <authorList>
            <consortium name="The Broad Institute Genome Sequencing Platform"/>
            <person name="Ward D."/>
            <person name="Young S.K."/>
            <person name="Kodira C.D."/>
            <person name="Zeng Q."/>
            <person name="Koehrsen M."/>
            <person name="Alvarado L."/>
            <person name="Berlin A."/>
            <person name="Borenstein D."/>
            <person name="Chen Z."/>
            <person name="Engels R."/>
            <person name="Freedman E."/>
            <person name="Gellesch M."/>
            <person name="Goldberg J."/>
            <person name="Griggs A."/>
            <person name="Gujja S."/>
            <person name="Heiman D."/>
            <person name="Hepburn T."/>
            <person name="Howarth C."/>
            <person name="Jen D."/>
            <person name="Larson L."/>
            <person name="Lewis B."/>
            <person name="Mehta T."/>
            <person name="Park D."/>
            <person name="Pearson M."/>
            <person name="Roberts A."/>
            <person name="Saif S."/>
            <person name="Shea T."/>
            <person name="Shenoy N."/>
            <person name="Sisk P."/>
            <person name="Stolte C."/>
            <person name="Sykes S."/>
            <person name="Walk T."/>
            <person name="White J."/>
            <person name="Yandava C."/>
            <person name="Allison M.J."/>
            <person name="Lander E."/>
            <person name="Nusbaum C."/>
            <person name="Galagan J."/>
            <person name="Birren B."/>
        </authorList>
    </citation>
    <scope>NUCLEOTIDE SEQUENCE [LARGE SCALE GENOMIC DNA]</scope>
    <source>
        <strain evidence="2 3">OXCC13</strain>
    </source>
</reference>
<dbReference type="eggNOG" id="COG2854">
    <property type="taxonomic scope" value="Bacteria"/>
</dbReference>
<organism evidence="2 3">
    <name type="scientific">Oxalobacter formigenes OXCC13</name>
    <dbReference type="NCBI Taxonomy" id="556269"/>
    <lineage>
        <taxon>Bacteria</taxon>
        <taxon>Pseudomonadati</taxon>
        <taxon>Pseudomonadota</taxon>
        <taxon>Betaproteobacteria</taxon>
        <taxon>Burkholderiales</taxon>
        <taxon>Oxalobacteraceae</taxon>
        <taxon>Oxalobacter</taxon>
    </lineage>
</organism>
<feature type="signal peptide" evidence="1">
    <location>
        <begin position="1"/>
        <end position="25"/>
    </location>
</feature>
<name>C3XCE4_OXAFO</name>
<dbReference type="HOGENOM" id="CLU_094502_3_1_4"/>
<dbReference type="Gene3D" id="3.10.450.50">
    <property type="match status" value="1"/>
</dbReference>
<sequence>MKILKNWFVLLMAVCVLGFSASAHAMEAPDALIKRISKEVIDTAKTNKELKKGNQKQIYAFVQKKIFPYVDFQRMTALAAGRYWRQATPAQKTQLTNEFRDLLVHTYSNAITKVDNQRVEFKPVRMAPNATEVVVQTRIIQPRGGEPIELSYRLSKTANGWKIYDINVLGAWLVETYKGTFASEISRSGIDGLIRTLAQKNKQLAAGKAAN</sequence>
<dbReference type="EMBL" id="GG658170">
    <property type="protein sequence ID" value="EEO30870.1"/>
    <property type="molecule type" value="Genomic_DNA"/>
</dbReference>
<accession>C3XCE4</accession>
<dbReference type="PANTHER" id="PTHR36573">
    <property type="entry name" value="INTERMEMBRANE PHOSPHOLIPID TRANSPORT SYSTEM BINDING PROTEIN MLAC"/>
    <property type="match status" value="1"/>
</dbReference>
<keyword evidence="1" id="KW-0732">Signal</keyword>
<dbReference type="PIRSF" id="PIRSF004649">
    <property type="entry name" value="MlaC"/>
    <property type="match status" value="1"/>
</dbReference>
<dbReference type="PANTHER" id="PTHR36573:SF1">
    <property type="entry name" value="INTERMEMBRANE PHOSPHOLIPID TRANSPORT SYSTEM BINDING PROTEIN MLAC"/>
    <property type="match status" value="1"/>
</dbReference>
<dbReference type="OrthoDB" id="9798905at2"/>
<dbReference type="GeneID" id="77134092"/>
<evidence type="ECO:0000313" key="2">
    <source>
        <dbReference type="EMBL" id="EEO30870.1"/>
    </source>
</evidence>
<proteinExistence type="predicted"/>
<evidence type="ECO:0000256" key="1">
    <source>
        <dbReference type="SAM" id="SignalP"/>
    </source>
</evidence>
<dbReference type="Pfam" id="PF05494">
    <property type="entry name" value="MlaC"/>
    <property type="match status" value="1"/>
</dbReference>
<dbReference type="AlphaFoldDB" id="C3XCE4"/>
<dbReference type="STRING" id="847.BRW83_0183"/>